<feature type="transmembrane region" description="Helical" evidence="7">
    <location>
        <begin position="133"/>
        <end position="152"/>
    </location>
</feature>
<gene>
    <name evidence="9" type="ordered locus">Bint_1873</name>
</gene>
<keyword evidence="4 7" id="KW-0812">Transmembrane</keyword>
<dbReference type="Pfam" id="PF00528">
    <property type="entry name" value="BPD_transp_1"/>
    <property type="match status" value="1"/>
</dbReference>
<keyword evidence="3" id="KW-1003">Cell membrane</keyword>
<keyword evidence="6 7" id="KW-0472">Membrane</keyword>
<feature type="domain" description="ABC transmembrane type-1" evidence="8">
    <location>
        <begin position="67"/>
        <end position="251"/>
    </location>
</feature>
<dbReference type="eggNOG" id="COG0600">
    <property type="taxonomic scope" value="Bacteria"/>
</dbReference>
<reference evidence="9 10" key="1">
    <citation type="journal article" date="2011" name="BMC Genomics">
        <title>Complete genome sequence of Brachyspira intermedia reveals unique genomic features in Brachyspira species and phage-mediated horizontal gene transfer.</title>
        <authorList>
            <person name="Hafstrom T."/>
            <person name="Jansson D.S."/>
            <person name="Segerman B."/>
        </authorList>
    </citation>
    <scope>NUCLEOTIDE SEQUENCE [LARGE SCALE GENOMIC DNA]</scope>
    <source>
        <strain evidence="10">ATCC 51140 / PWS/A</strain>
    </source>
</reference>
<evidence type="ECO:0000256" key="6">
    <source>
        <dbReference type="ARBA" id="ARBA00023136"/>
    </source>
</evidence>
<accession>G0EK23</accession>
<dbReference type="AlphaFoldDB" id="G0EK23"/>
<comment type="subcellular location">
    <subcellularLocation>
        <location evidence="1 7">Cell membrane</location>
        <topology evidence="1 7">Multi-pass membrane protein</topology>
    </subcellularLocation>
</comment>
<evidence type="ECO:0000256" key="4">
    <source>
        <dbReference type="ARBA" id="ARBA00022692"/>
    </source>
</evidence>
<evidence type="ECO:0000256" key="2">
    <source>
        <dbReference type="ARBA" id="ARBA00022448"/>
    </source>
</evidence>
<dbReference type="EMBL" id="CP002874">
    <property type="protein sequence ID" value="AEM22489.1"/>
    <property type="molecule type" value="Genomic_DNA"/>
</dbReference>
<dbReference type="FunFam" id="1.10.3720.10:FF:000003">
    <property type="entry name" value="Aliphatic sulfonate ABC transporter permease"/>
    <property type="match status" value="1"/>
</dbReference>
<keyword evidence="10" id="KW-1185">Reference proteome</keyword>
<evidence type="ECO:0000256" key="5">
    <source>
        <dbReference type="ARBA" id="ARBA00022989"/>
    </source>
</evidence>
<dbReference type="GeneID" id="44970395"/>
<dbReference type="RefSeq" id="WP_014488310.1">
    <property type="nucleotide sequence ID" value="NC_017243.1"/>
</dbReference>
<dbReference type="PANTHER" id="PTHR30151:SF0">
    <property type="entry name" value="ABC TRANSPORTER PERMEASE PROTEIN MJ0413-RELATED"/>
    <property type="match status" value="1"/>
</dbReference>
<dbReference type="PROSITE" id="PS50928">
    <property type="entry name" value="ABC_TM1"/>
    <property type="match status" value="1"/>
</dbReference>
<proteinExistence type="inferred from homology"/>
<dbReference type="PATRIC" id="fig|1045858.4.peg.1875"/>
<dbReference type="InterPro" id="IPR035906">
    <property type="entry name" value="MetI-like_sf"/>
</dbReference>
<sequence length="261" mass="28606">MKSNKFKEAYLSFFAAVTSIVVFIILWQLAVSFSDLGKLMPGPFTVIYNFFYTLVKPIGKYSIIGHIAWSLSRVLIAYVAAAILGITLGVLMGWNKYICAIFDPIYQLIRPIPPIAWIPIAILWFGLGELSKYFLIFLAAFNTITLNAYYGAKSVDKTLIGASKMLGANELQTLFTVVLPSSVPVIFAGLQVAVSVSWATVVGAEMVRSSEGAGWVIINGQETNNTTQILVGIMAIGIVGYILAIIMRKVEDKLCSWNKNS</sequence>
<feature type="transmembrane region" description="Helical" evidence="7">
    <location>
        <begin position="173"/>
        <end position="199"/>
    </location>
</feature>
<keyword evidence="2 7" id="KW-0813">Transport</keyword>
<protein>
    <recommendedName>
        <fullName evidence="8">ABC transmembrane type-1 domain-containing protein</fullName>
    </recommendedName>
</protein>
<dbReference type="GO" id="GO:0005886">
    <property type="term" value="C:plasma membrane"/>
    <property type="evidence" value="ECO:0007669"/>
    <property type="project" value="UniProtKB-SubCell"/>
</dbReference>
<dbReference type="Gene3D" id="1.10.3720.10">
    <property type="entry name" value="MetI-like"/>
    <property type="match status" value="1"/>
</dbReference>
<dbReference type="PANTHER" id="PTHR30151">
    <property type="entry name" value="ALKANE SULFONATE ABC TRANSPORTER-RELATED, MEMBRANE SUBUNIT"/>
    <property type="match status" value="1"/>
</dbReference>
<evidence type="ECO:0000256" key="3">
    <source>
        <dbReference type="ARBA" id="ARBA00022475"/>
    </source>
</evidence>
<feature type="transmembrane region" description="Helical" evidence="7">
    <location>
        <begin position="106"/>
        <end position="127"/>
    </location>
</feature>
<feature type="transmembrane region" description="Helical" evidence="7">
    <location>
        <begin position="9"/>
        <end position="30"/>
    </location>
</feature>
<dbReference type="CDD" id="cd06261">
    <property type="entry name" value="TM_PBP2"/>
    <property type="match status" value="1"/>
</dbReference>
<feature type="transmembrane region" description="Helical" evidence="7">
    <location>
        <begin position="229"/>
        <end position="247"/>
    </location>
</feature>
<evidence type="ECO:0000313" key="10">
    <source>
        <dbReference type="Proteomes" id="UP000008522"/>
    </source>
</evidence>
<dbReference type="Proteomes" id="UP000008522">
    <property type="component" value="Chromosome"/>
</dbReference>
<organism evidence="9 10">
    <name type="scientific">Brachyspira intermedia (strain ATCC 51140 / PWS/A)</name>
    <name type="common">Serpulina intermedia</name>
    <dbReference type="NCBI Taxonomy" id="1045858"/>
    <lineage>
        <taxon>Bacteria</taxon>
        <taxon>Pseudomonadati</taxon>
        <taxon>Spirochaetota</taxon>
        <taxon>Spirochaetia</taxon>
        <taxon>Brachyspirales</taxon>
        <taxon>Brachyspiraceae</taxon>
        <taxon>Brachyspira</taxon>
    </lineage>
</organism>
<name>G0EK23_BRAIP</name>
<dbReference type="KEGG" id="bip:Bint_1873"/>
<keyword evidence="5 7" id="KW-1133">Transmembrane helix</keyword>
<dbReference type="HOGENOM" id="CLU_046113_1_1_12"/>
<feature type="transmembrane region" description="Helical" evidence="7">
    <location>
        <begin position="75"/>
        <end position="94"/>
    </location>
</feature>
<evidence type="ECO:0000259" key="8">
    <source>
        <dbReference type="PROSITE" id="PS50928"/>
    </source>
</evidence>
<dbReference type="OrthoDB" id="9804353at2"/>
<dbReference type="GO" id="GO:0042918">
    <property type="term" value="P:alkanesulfonate transmembrane transport"/>
    <property type="evidence" value="ECO:0007669"/>
    <property type="project" value="UniProtKB-ARBA"/>
</dbReference>
<evidence type="ECO:0000256" key="1">
    <source>
        <dbReference type="ARBA" id="ARBA00004651"/>
    </source>
</evidence>
<comment type="similarity">
    <text evidence="7">Belongs to the binding-protein-dependent transport system permease family.</text>
</comment>
<dbReference type="SUPFAM" id="SSF161098">
    <property type="entry name" value="MetI-like"/>
    <property type="match status" value="1"/>
</dbReference>
<dbReference type="InterPro" id="IPR000515">
    <property type="entry name" value="MetI-like"/>
</dbReference>
<evidence type="ECO:0000313" key="9">
    <source>
        <dbReference type="EMBL" id="AEM22489.1"/>
    </source>
</evidence>
<evidence type="ECO:0000256" key="7">
    <source>
        <dbReference type="RuleBase" id="RU363032"/>
    </source>
</evidence>